<evidence type="ECO:0000313" key="3">
    <source>
        <dbReference type="EMBL" id="MDK6899224.1"/>
    </source>
</evidence>
<accession>A0A076Z5F1</accession>
<dbReference type="Proteomes" id="UP001230629">
    <property type="component" value="Unassembled WGS sequence"/>
</dbReference>
<reference evidence="2 6" key="1">
    <citation type="journal article" date="2015" name="PLoS ONE">
        <title>Genomic analysis reveals the molecular basis for capsule loss in the group B streptococcus population.</title>
        <authorList>
            <consortium name="DEVANI Consortium"/>
            <person name="Rosini R."/>
            <person name="Campisi E."/>
            <person name="De Chiara M."/>
            <person name="Tettelin H."/>
            <person name="Rinaudo D."/>
            <person name="Toniolo C."/>
            <person name="Metruccio M."/>
            <person name="Guidotti S."/>
            <person name="Sorensen U.B."/>
            <person name="Kilian M."/>
            <person name="Ramirez M."/>
            <person name="Janulczyk R."/>
            <person name="Donati C."/>
            <person name="Grandi G."/>
            <person name="Margarit I."/>
        </authorList>
    </citation>
    <scope>NUCLEOTIDE SEQUENCE [LARGE SCALE GENOMIC DNA]</scope>
    <source>
        <strain evidence="2 6">ES-PW-063</strain>
    </source>
</reference>
<dbReference type="EMBL" id="LCVB01000008">
    <property type="protein sequence ID" value="KLJ31579.1"/>
    <property type="molecule type" value="Genomic_DNA"/>
</dbReference>
<evidence type="ECO:0000313" key="6">
    <source>
        <dbReference type="Proteomes" id="UP000035174"/>
    </source>
</evidence>
<evidence type="ECO:0000313" key="5">
    <source>
        <dbReference type="EMBL" id="VED64145.1"/>
    </source>
</evidence>
<evidence type="ECO:0000313" key="7">
    <source>
        <dbReference type="Proteomes" id="UP000256718"/>
    </source>
</evidence>
<dbReference type="OMA" id="IMWQINT"/>
<dbReference type="Pfam" id="PF00903">
    <property type="entry name" value="Glyoxalase"/>
    <property type="match status" value="1"/>
</dbReference>
<evidence type="ECO:0000313" key="4">
    <source>
        <dbReference type="EMBL" id="RDY91443.1"/>
    </source>
</evidence>
<reference evidence="4 7" key="2">
    <citation type="journal article" date="2018" name="Emerg. Microbes Infect.">
        <title>Phenotypic and molecular analysis of nontypeable Group B streptococci: identification of cps2a and hybrid cps2a/cps5 Group B streptococcal capsule gene clusters.</title>
        <authorList>
            <person name="Alhhazmi A."/>
            <person name="Tyrrell G.J."/>
        </authorList>
    </citation>
    <scope>NUCLEOTIDE SEQUENCE [LARGE SCALE GENOMIC DNA]</scope>
    <source>
        <strain evidence="4 7">PLGBS17</strain>
    </source>
</reference>
<evidence type="ECO:0000313" key="2">
    <source>
        <dbReference type="EMBL" id="KLJ31579.1"/>
    </source>
</evidence>
<dbReference type="Proteomes" id="UP000268870">
    <property type="component" value="Chromosome"/>
</dbReference>
<dbReference type="InterPro" id="IPR029068">
    <property type="entry name" value="Glyas_Bleomycin-R_OHBP_Dase"/>
</dbReference>
<dbReference type="Proteomes" id="UP000035174">
    <property type="component" value="Unassembled WGS sequence"/>
</dbReference>
<dbReference type="SUPFAM" id="SSF54593">
    <property type="entry name" value="Glyoxalase/Bleomycin resistance protein/Dihydroxybiphenyl dioxygenase"/>
    <property type="match status" value="1"/>
</dbReference>
<dbReference type="KEGG" id="sagg:EN73_07575"/>
<feature type="domain" description="Glyoxalase/fosfomycin resistance/dioxygenase" evidence="1">
    <location>
        <begin position="10"/>
        <end position="132"/>
    </location>
</feature>
<sequence length="137" mass="15718">MVKALETYIVTNGNGRQAVDFYKDVFQADLVNMMTWEEMDPNCLEDRKDLIINAQLIFDGIRLQISDENPDFVYQAGKNVTAAIIVGSVEEAREIYEKLKKSAQEVQLELQETFWSPAYANLVDQFGVMWQISTELN</sequence>
<organism evidence="4 7">
    <name type="scientific">Streptococcus agalactiae</name>
    <dbReference type="NCBI Taxonomy" id="1311"/>
    <lineage>
        <taxon>Bacteria</taxon>
        <taxon>Bacillati</taxon>
        <taxon>Bacillota</taxon>
        <taxon>Bacilli</taxon>
        <taxon>Lactobacillales</taxon>
        <taxon>Streptococcaceae</taxon>
        <taxon>Streptococcus</taxon>
    </lineage>
</organism>
<evidence type="ECO:0000313" key="8">
    <source>
        <dbReference type="Proteomes" id="UP000268870"/>
    </source>
</evidence>
<name>A0A076Z5F1_STRAG</name>
<reference evidence="3" key="4">
    <citation type="submission" date="2023-05" db="EMBL/GenBank/DDBJ databases">
        <title>Cataloging the Phylogenetic Diversity of Human Bladder Bacteria.</title>
        <authorList>
            <person name="Du J."/>
        </authorList>
    </citation>
    <scope>NUCLEOTIDE SEQUENCE</scope>
    <source>
        <strain evidence="3">UMB8703</strain>
    </source>
</reference>
<dbReference type="RefSeq" id="WP_000237569.1">
    <property type="nucleotide sequence ID" value="NZ_AP018935.1"/>
</dbReference>
<dbReference type="PANTHER" id="PTHR33990:SF1">
    <property type="entry name" value="PROTEIN YJDN"/>
    <property type="match status" value="1"/>
</dbReference>
<dbReference type="CDD" id="cd06588">
    <property type="entry name" value="PhnB_like"/>
    <property type="match status" value="1"/>
</dbReference>
<dbReference type="EMBL" id="JASOIH010000002">
    <property type="protein sequence ID" value="MDK6899224.1"/>
    <property type="molecule type" value="Genomic_DNA"/>
</dbReference>
<dbReference type="EMBL" id="LR134265">
    <property type="protein sequence ID" value="VED64145.1"/>
    <property type="molecule type" value="Genomic_DNA"/>
</dbReference>
<dbReference type="Gene3D" id="3.10.180.10">
    <property type="entry name" value="2,3-Dihydroxybiphenyl 1,2-Dioxygenase, domain 1"/>
    <property type="match status" value="1"/>
</dbReference>
<dbReference type="AlphaFoldDB" id="A0A076Z5F1"/>
<dbReference type="InterPro" id="IPR028973">
    <property type="entry name" value="PhnB-like"/>
</dbReference>
<proteinExistence type="predicted"/>
<gene>
    <name evidence="4" type="ORF">C4618_00635</name>
    <name evidence="5" type="ORF">NCTC8184_00113</name>
    <name evidence="3" type="ORF">QP229_04350</name>
    <name evidence="2" type="ORF">WA45_00720</name>
</gene>
<protein>
    <submittedName>
        <fullName evidence="2">Bleomycin resistance protein</fullName>
    </submittedName>
    <submittedName>
        <fullName evidence="5">PhnB protein</fullName>
    </submittedName>
    <submittedName>
        <fullName evidence="4">VOC family protein</fullName>
    </submittedName>
</protein>
<reference evidence="5 8" key="3">
    <citation type="submission" date="2018-12" db="EMBL/GenBank/DDBJ databases">
        <authorList>
            <consortium name="Pathogen Informatics"/>
        </authorList>
    </citation>
    <scope>NUCLEOTIDE SEQUENCE [LARGE SCALE GENOMIC DNA]</scope>
    <source>
        <strain evidence="5 8">NCTC8184</strain>
    </source>
</reference>
<dbReference type="EMBL" id="QHGZ01000015">
    <property type="protein sequence ID" value="RDY91443.1"/>
    <property type="molecule type" value="Genomic_DNA"/>
</dbReference>
<evidence type="ECO:0000259" key="1">
    <source>
        <dbReference type="Pfam" id="PF00903"/>
    </source>
</evidence>
<dbReference type="Proteomes" id="UP000256718">
    <property type="component" value="Unassembled WGS sequence"/>
</dbReference>
<dbReference type="InterPro" id="IPR004360">
    <property type="entry name" value="Glyas_Fos-R_dOase_dom"/>
</dbReference>
<dbReference type="PANTHER" id="PTHR33990">
    <property type="entry name" value="PROTEIN YJDN-RELATED"/>
    <property type="match status" value="1"/>
</dbReference>